<protein>
    <submittedName>
        <fullName evidence="3">ABC transporter substrate-binding protein</fullName>
    </submittedName>
</protein>
<comment type="caution">
    <text evidence="3">The sequence shown here is derived from an EMBL/GenBank/DDBJ whole genome shotgun (WGS) entry which is preliminary data.</text>
</comment>
<feature type="signal peptide" evidence="1">
    <location>
        <begin position="1"/>
        <end position="15"/>
    </location>
</feature>
<dbReference type="Gene3D" id="3.40.190.100">
    <property type="entry name" value="Glycine betaine-binding periplasmic protein, domain 2"/>
    <property type="match status" value="1"/>
</dbReference>
<keyword evidence="1" id="KW-0732">Signal</keyword>
<evidence type="ECO:0000259" key="2">
    <source>
        <dbReference type="Pfam" id="PF04069"/>
    </source>
</evidence>
<dbReference type="SUPFAM" id="SSF53850">
    <property type="entry name" value="Periplasmic binding protein-like II"/>
    <property type="match status" value="1"/>
</dbReference>
<evidence type="ECO:0000256" key="1">
    <source>
        <dbReference type="SAM" id="SignalP"/>
    </source>
</evidence>
<dbReference type="AlphaFoldDB" id="A0A7Y0E1Q7"/>
<proteinExistence type="predicted"/>
<reference evidence="3 4" key="1">
    <citation type="submission" date="2020-04" db="EMBL/GenBank/DDBJ databases">
        <title>Rhodospirillaceae bacterium KN72 isolated from deep sea.</title>
        <authorList>
            <person name="Zhang D.-C."/>
        </authorList>
    </citation>
    <scope>NUCLEOTIDE SEQUENCE [LARGE SCALE GENOMIC DNA]</scope>
    <source>
        <strain evidence="3 4">KN72</strain>
    </source>
</reference>
<dbReference type="InterPro" id="IPR007210">
    <property type="entry name" value="ABC_Gly_betaine_transp_sub-bd"/>
</dbReference>
<organism evidence="3 4">
    <name type="scientific">Pacificispira spongiicola</name>
    <dbReference type="NCBI Taxonomy" id="2729598"/>
    <lineage>
        <taxon>Bacteria</taxon>
        <taxon>Pseudomonadati</taxon>
        <taxon>Pseudomonadota</taxon>
        <taxon>Alphaproteobacteria</taxon>
        <taxon>Rhodospirillales</taxon>
        <taxon>Rhodospirillaceae</taxon>
        <taxon>Pacificispira</taxon>
    </lineage>
</organism>
<dbReference type="EMBL" id="JABBNT010000003">
    <property type="protein sequence ID" value="NMM44836.1"/>
    <property type="molecule type" value="Genomic_DNA"/>
</dbReference>
<feature type="domain" description="ABC-type glycine betaine transport system substrate-binding" evidence="2">
    <location>
        <begin position="24"/>
        <end position="297"/>
    </location>
</feature>
<feature type="chain" id="PRO_5030611866" evidence="1">
    <location>
        <begin position="16"/>
        <end position="312"/>
    </location>
</feature>
<dbReference type="Gene3D" id="3.40.190.10">
    <property type="entry name" value="Periplasmic binding protein-like II"/>
    <property type="match status" value="1"/>
</dbReference>
<keyword evidence="4" id="KW-1185">Reference proteome</keyword>
<dbReference type="GO" id="GO:0043190">
    <property type="term" value="C:ATP-binding cassette (ABC) transporter complex"/>
    <property type="evidence" value="ECO:0007669"/>
    <property type="project" value="InterPro"/>
</dbReference>
<dbReference type="GO" id="GO:0022857">
    <property type="term" value="F:transmembrane transporter activity"/>
    <property type="evidence" value="ECO:0007669"/>
    <property type="project" value="InterPro"/>
</dbReference>
<dbReference type="Pfam" id="PF04069">
    <property type="entry name" value="OpuAC"/>
    <property type="match status" value="1"/>
</dbReference>
<evidence type="ECO:0000313" key="4">
    <source>
        <dbReference type="Proteomes" id="UP000539372"/>
    </source>
</evidence>
<accession>A0A7Y0E1Q7</accession>
<dbReference type="Proteomes" id="UP000539372">
    <property type="component" value="Unassembled WGS sequence"/>
</dbReference>
<sequence>MGCALALATGGSAMAADLGATDEPIKLAINEWTGQHVTTHITGMILEKMGYSVEYVTAGNYPQHTAVADGTIHATMEVWLNNAGEIYPKMIESGKEVEIGPLGLDTGEGWMYPKHVAELCPGLPDWEALKDCAEAFATPETFPNGRILSYPADWGNRSEQMIKGLDIPFTAVPAGSEGALVAELKAAAAAKKPLVMMFWAPHWVLAEVDIDWVKLPAYDPACETDPSWGVNPNEVMDCGLAPPDTVKVAWSGFKDKWPAAYAFMEKFQMSSTEQQKMMLAIDQKGEKLEDVVGAWVDANEATWKPWMDAAVN</sequence>
<evidence type="ECO:0000313" key="3">
    <source>
        <dbReference type="EMBL" id="NMM44836.1"/>
    </source>
</evidence>
<name>A0A7Y0E1Q7_9PROT</name>
<gene>
    <name evidence="3" type="ORF">HH303_10135</name>
</gene>
<dbReference type="CDD" id="cd13643">
    <property type="entry name" value="PBP2_BCP_2"/>
    <property type="match status" value="1"/>
</dbReference>